<feature type="region of interest" description="Disordered" evidence="1">
    <location>
        <begin position="170"/>
        <end position="189"/>
    </location>
</feature>
<dbReference type="OrthoDB" id="1923650at2759"/>
<protein>
    <recommendedName>
        <fullName evidence="4">Retrotransposon gag protein</fullName>
    </recommendedName>
</protein>
<feature type="region of interest" description="Disordered" evidence="1">
    <location>
        <begin position="1"/>
        <end position="25"/>
    </location>
</feature>
<proteinExistence type="predicted"/>
<accession>A0A0S3R072</accession>
<feature type="compositionally biased region" description="Polar residues" evidence="1">
    <location>
        <begin position="95"/>
        <end position="108"/>
    </location>
</feature>
<evidence type="ECO:0008006" key="4">
    <source>
        <dbReference type="Google" id="ProtNLM"/>
    </source>
</evidence>
<keyword evidence="3" id="KW-1185">Reference proteome</keyword>
<reference evidence="2 3" key="1">
    <citation type="journal article" date="2015" name="Sci. Rep.">
        <title>The power of single molecule real-time sequencing technology in the de novo assembly of a eukaryotic genome.</title>
        <authorList>
            <person name="Sakai H."/>
            <person name="Naito K."/>
            <person name="Ogiso-Tanaka E."/>
            <person name="Takahashi Y."/>
            <person name="Iseki K."/>
            <person name="Muto C."/>
            <person name="Satou K."/>
            <person name="Teruya K."/>
            <person name="Shiroma A."/>
            <person name="Shimoji M."/>
            <person name="Hirano T."/>
            <person name="Itoh T."/>
            <person name="Kaga A."/>
            <person name="Tomooka N."/>
        </authorList>
    </citation>
    <scope>NUCLEOTIDE SEQUENCE [LARGE SCALE GENOMIC DNA]</scope>
    <source>
        <strain evidence="3">cv. Shumari</strain>
    </source>
</reference>
<dbReference type="Proteomes" id="UP000291084">
    <property type="component" value="Chromosome 1"/>
</dbReference>
<evidence type="ECO:0000313" key="2">
    <source>
        <dbReference type="EMBL" id="BAT73953.1"/>
    </source>
</evidence>
<sequence>MTSSDNDVQSERGEPQKKGMFGLQSQDAFLAQNKIMTQQLESLMKKLSQLPKELQNVSQAQHQPFVQGCELCGGDHQNGQCVVQSTTKEGANYMGNQSRQGNYGNYNQGWRPHPSMEQAKPSNRPPNQQQPSLLEETLHQFMEMSMSNEKSTKFSLRNLEVQTGQLAKKLEDKPDNTFGPNTEPNPKEHCKAITTRSGKVLDGVVVRKKSEKDVIVEEE</sequence>
<dbReference type="AlphaFoldDB" id="A0A0S3R072"/>
<evidence type="ECO:0000313" key="3">
    <source>
        <dbReference type="Proteomes" id="UP000291084"/>
    </source>
</evidence>
<gene>
    <name evidence="2" type="primary">Vigan.01G152800</name>
    <name evidence="2" type="ORF">VIGAN_01152800</name>
</gene>
<evidence type="ECO:0000256" key="1">
    <source>
        <dbReference type="SAM" id="MobiDB-lite"/>
    </source>
</evidence>
<organism evidence="2 3">
    <name type="scientific">Vigna angularis var. angularis</name>
    <dbReference type="NCBI Taxonomy" id="157739"/>
    <lineage>
        <taxon>Eukaryota</taxon>
        <taxon>Viridiplantae</taxon>
        <taxon>Streptophyta</taxon>
        <taxon>Embryophyta</taxon>
        <taxon>Tracheophyta</taxon>
        <taxon>Spermatophyta</taxon>
        <taxon>Magnoliopsida</taxon>
        <taxon>eudicotyledons</taxon>
        <taxon>Gunneridae</taxon>
        <taxon>Pentapetalae</taxon>
        <taxon>rosids</taxon>
        <taxon>fabids</taxon>
        <taxon>Fabales</taxon>
        <taxon>Fabaceae</taxon>
        <taxon>Papilionoideae</taxon>
        <taxon>50 kb inversion clade</taxon>
        <taxon>NPAAA clade</taxon>
        <taxon>indigoferoid/millettioid clade</taxon>
        <taxon>Phaseoleae</taxon>
        <taxon>Vigna</taxon>
    </lineage>
</organism>
<feature type="non-terminal residue" evidence="2">
    <location>
        <position position="219"/>
    </location>
</feature>
<feature type="region of interest" description="Disordered" evidence="1">
    <location>
        <begin position="95"/>
        <end position="130"/>
    </location>
</feature>
<name>A0A0S3R072_PHAAN</name>
<dbReference type="EMBL" id="AP015034">
    <property type="protein sequence ID" value="BAT73953.1"/>
    <property type="molecule type" value="Genomic_DNA"/>
</dbReference>
<feature type="compositionally biased region" description="Low complexity" evidence="1">
    <location>
        <begin position="121"/>
        <end position="130"/>
    </location>
</feature>